<evidence type="ECO:0000313" key="1">
    <source>
        <dbReference type="EMBL" id="SAL05231.1"/>
    </source>
</evidence>
<dbReference type="RefSeq" id="WP_062611510.1">
    <property type="nucleotide sequence ID" value="NZ_FCOX02000076.1"/>
</dbReference>
<dbReference type="Proteomes" id="UP000071859">
    <property type="component" value="Unassembled WGS sequence"/>
</dbReference>
<name>A0A158EEB8_9BURK</name>
<protein>
    <submittedName>
        <fullName evidence="1">Uncharacterized protein</fullName>
    </submittedName>
</protein>
<accession>A0A158EEB8</accession>
<sequence>MGFVILPLVAVLFWFGLTMQASQLANAVPGAGPAGRMESLAAVSAQQAEMFGSACASTALASPGVVTTGMTVILPTGVALPGGAVCMTISYIGNGRNVYGYLPVSPGAIGIVLSDTQDNAVWYRVQSAGVAVNLATGETASIPSTIPVGDLVDWIQTSS</sequence>
<proteinExistence type="predicted"/>
<gene>
    <name evidence="1" type="ORF">AWB78_07374</name>
</gene>
<dbReference type="AlphaFoldDB" id="A0A158EEB8"/>
<evidence type="ECO:0000313" key="2">
    <source>
        <dbReference type="Proteomes" id="UP000071859"/>
    </source>
</evidence>
<organism evidence="1 2">
    <name type="scientific">Caballeronia calidae</name>
    <dbReference type="NCBI Taxonomy" id="1777139"/>
    <lineage>
        <taxon>Bacteria</taxon>
        <taxon>Pseudomonadati</taxon>
        <taxon>Pseudomonadota</taxon>
        <taxon>Betaproteobacteria</taxon>
        <taxon>Burkholderiales</taxon>
        <taxon>Burkholderiaceae</taxon>
        <taxon>Caballeronia</taxon>
    </lineage>
</organism>
<comment type="caution">
    <text evidence="1">The sequence shown here is derived from an EMBL/GenBank/DDBJ whole genome shotgun (WGS) entry which is preliminary data.</text>
</comment>
<reference evidence="1" key="1">
    <citation type="submission" date="2016-01" db="EMBL/GenBank/DDBJ databases">
        <authorList>
            <person name="Peeters C."/>
        </authorList>
    </citation>
    <scope>NUCLEOTIDE SEQUENCE</scope>
    <source>
        <strain evidence="1">LMG 29321</strain>
    </source>
</reference>
<keyword evidence="2" id="KW-1185">Reference proteome</keyword>
<dbReference type="OrthoDB" id="9100908at2"/>
<dbReference type="EMBL" id="FCOX02000076">
    <property type="protein sequence ID" value="SAL05231.1"/>
    <property type="molecule type" value="Genomic_DNA"/>
</dbReference>